<sequence>MRKTGKITLEDLSKRSIKGLSKKIEAALNGATDGAFEGLPVVATRCNYGGLRFWWQCPKCGRRVGVLYALPWKFKEWACRHCHEAVHASSRAGRYKREYNKATGLYLRYSRKRPEELRPFDFLSMDDKPRRMSWKRWLKIFIKQATARNKALTFHLSALDWAHRGCMSHEEVIRELNRISAAQRAATQGG</sequence>
<evidence type="ECO:0000313" key="2">
    <source>
        <dbReference type="EMBL" id="QTX10896.1"/>
    </source>
</evidence>
<dbReference type="EMBL" id="CP072748">
    <property type="protein sequence ID" value="QTX10896.1"/>
    <property type="molecule type" value="Genomic_DNA"/>
</dbReference>
<dbReference type="AlphaFoldDB" id="A0A8B0SHQ6"/>
<name>A0A8B0SHQ6_9GAMM</name>
<dbReference type="Proteomes" id="UP000664466">
    <property type="component" value="Unassembled WGS sequence"/>
</dbReference>
<organism evidence="2">
    <name type="scientific">Thiothrix fructosivorans</name>
    <dbReference type="NCBI Taxonomy" id="111770"/>
    <lineage>
        <taxon>Bacteria</taxon>
        <taxon>Pseudomonadati</taxon>
        <taxon>Pseudomonadota</taxon>
        <taxon>Gammaproteobacteria</taxon>
        <taxon>Thiotrichales</taxon>
        <taxon>Thiotrichaceae</taxon>
        <taxon>Thiothrix</taxon>
    </lineage>
</organism>
<reference evidence="1 3" key="1">
    <citation type="submission" date="2021-03" db="EMBL/GenBank/DDBJ databases">
        <title>Draft genome and methylome analysis of Thiotrix fructosivoruns ATCC 49748.</title>
        <authorList>
            <person name="Fomenkov A."/>
            <person name="Grabovich M.Y."/>
            <person name="Roberts R.J."/>
        </authorList>
    </citation>
    <scope>NUCLEOTIDE SEQUENCE [LARGE SCALE GENOMIC DNA]</scope>
    <source>
        <strain evidence="1 3">ATCC 49748</strain>
    </source>
</reference>
<proteinExistence type="predicted"/>
<dbReference type="RefSeq" id="WP_207251361.1">
    <property type="nucleotide sequence ID" value="NZ_JAFMPM010000006.1"/>
</dbReference>
<keyword evidence="3" id="KW-1185">Reference proteome</keyword>
<reference evidence="2" key="2">
    <citation type="submission" date="2021-04" db="EMBL/GenBank/DDBJ databases">
        <title>Complete Genome and methylome analysis of Thiothrix fructosivorans ATCC 49748.</title>
        <authorList>
            <person name="Fomenkov A."/>
            <person name="Sun L."/>
            <person name="Vincze T."/>
            <person name="Grabovich M.Y."/>
            <person name="Roberts R.J."/>
        </authorList>
    </citation>
    <scope>NUCLEOTIDE SEQUENCE</scope>
    <source>
        <strain evidence="2">ATCC 49748</strain>
    </source>
</reference>
<dbReference type="EMBL" id="JAFMPM010000006">
    <property type="protein sequence ID" value="MBO0613690.1"/>
    <property type="molecule type" value="Genomic_DNA"/>
</dbReference>
<evidence type="ECO:0000313" key="3">
    <source>
        <dbReference type="Proteomes" id="UP000664466"/>
    </source>
</evidence>
<gene>
    <name evidence="2" type="ORF">J1836_000510</name>
    <name evidence="1" type="ORF">J1836_12305</name>
</gene>
<protein>
    <submittedName>
        <fullName evidence="2">Uncharacterized protein</fullName>
    </submittedName>
</protein>
<accession>A0A8B0SHQ6</accession>
<evidence type="ECO:0000313" key="1">
    <source>
        <dbReference type="EMBL" id="MBO0613690.1"/>
    </source>
</evidence>